<evidence type="ECO:0000313" key="3">
    <source>
        <dbReference type="Proteomes" id="UP000183053"/>
    </source>
</evidence>
<organism evidence="2 3">
    <name type="scientific">Tsukamurella pulmonis</name>
    <dbReference type="NCBI Taxonomy" id="47312"/>
    <lineage>
        <taxon>Bacteria</taxon>
        <taxon>Bacillati</taxon>
        <taxon>Actinomycetota</taxon>
        <taxon>Actinomycetes</taxon>
        <taxon>Mycobacteriales</taxon>
        <taxon>Tsukamurellaceae</taxon>
        <taxon>Tsukamurella</taxon>
    </lineage>
</organism>
<accession>A0A1H1ACP3</accession>
<dbReference type="EMBL" id="FNLF01000002">
    <property type="protein sequence ID" value="SDQ37404.1"/>
    <property type="molecule type" value="Genomic_DNA"/>
</dbReference>
<keyword evidence="1" id="KW-0812">Transmembrane</keyword>
<evidence type="ECO:0000313" key="2">
    <source>
        <dbReference type="EMBL" id="SDQ37404.1"/>
    </source>
</evidence>
<dbReference type="STRING" id="47312.SAMN04489765_0160"/>
<protein>
    <submittedName>
        <fullName evidence="2">Uncharacterized protein</fullName>
    </submittedName>
</protein>
<gene>
    <name evidence="2" type="ORF">SAMN04489765_0160</name>
</gene>
<dbReference type="Proteomes" id="UP000183053">
    <property type="component" value="Unassembled WGS sequence"/>
</dbReference>
<proteinExistence type="predicted"/>
<feature type="transmembrane region" description="Helical" evidence="1">
    <location>
        <begin position="29"/>
        <end position="50"/>
    </location>
</feature>
<evidence type="ECO:0000256" key="1">
    <source>
        <dbReference type="SAM" id="Phobius"/>
    </source>
</evidence>
<dbReference type="OrthoDB" id="4461262at2"/>
<keyword evidence="3" id="KW-1185">Reference proteome</keyword>
<sequence length="258" mass="28374">MITDTMYAADPQQPASIADHMLQTMLQTMLPIMMIVGGFWLAYVLIKAVFLGGGSRVIYRDRPVERPTVTAAVRDKEPLAEIAATWKSACAARDEFVEGFTEFEVGKNALEDQLFKRCLLKDVSEPLTAAWLDAKEDFDARFPAAQPKSAADAEAALQLARTTRDAWRAAEKNARTKGIGSLSDADAARLDTAQRLLTAARDRGTSAEERRTQVLKISKILGDLHHRPPQEVTVQIEKSLNPWLKSIGAPSLNLAIEA</sequence>
<dbReference type="AlphaFoldDB" id="A0A1H1ACP3"/>
<name>A0A1H1ACP3_9ACTN</name>
<reference evidence="3" key="1">
    <citation type="submission" date="2016-10" db="EMBL/GenBank/DDBJ databases">
        <authorList>
            <person name="Varghese N."/>
            <person name="Submissions S."/>
        </authorList>
    </citation>
    <scope>NUCLEOTIDE SEQUENCE [LARGE SCALE GENOMIC DNA]</scope>
    <source>
        <strain evidence="3">DSM 44142</strain>
    </source>
</reference>
<keyword evidence="1" id="KW-1133">Transmembrane helix</keyword>
<keyword evidence="1" id="KW-0472">Membrane</keyword>
<dbReference type="RefSeq" id="WP_068563774.1">
    <property type="nucleotide sequence ID" value="NZ_FNLF01000002.1"/>
</dbReference>